<feature type="signal peptide" evidence="1">
    <location>
        <begin position="1"/>
        <end position="24"/>
    </location>
</feature>
<name>A0A239D3B4_9BACT</name>
<dbReference type="SUPFAM" id="SSF69118">
    <property type="entry name" value="AhpD-like"/>
    <property type="match status" value="1"/>
</dbReference>
<dbReference type="PANTHER" id="PTHR33570:SF10">
    <property type="entry name" value="GAMMA-CARBOXYMUCONOLACTONE DECARBOXYLASE"/>
    <property type="match status" value="1"/>
</dbReference>
<reference evidence="3 4" key="1">
    <citation type="submission" date="2017-06" db="EMBL/GenBank/DDBJ databases">
        <authorList>
            <person name="Kim H.J."/>
            <person name="Triplett B.A."/>
        </authorList>
    </citation>
    <scope>NUCLEOTIDE SEQUENCE [LARGE SCALE GENOMIC DNA]</scope>
    <source>
        <strain evidence="3 4">DSM 13116</strain>
    </source>
</reference>
<dbReference type="AlphaFoldDB" id="A0A239D3B4"/>
<dbReference type="GO" id="GO:0051920">
    <property type="term" value="F:peroxiredoxin activity"/>
    <property type="evidence" value="ECO:0007669"/>
    <property type="project" value="InterPro"/>
</dbReference>
<feature type="domain" description="Carboxymuconolactone decarboxylase-like" evidence="2">
    <location>
        <begin position="67"/>
        <end position="152"/>
    </location>
</feature>
<dbReference type="Pfam" id="PF02627">
    <property type="entry name" value="CMD"/>
    <property type="match status" value="2"/>
</dbReference>
<gene>
    <name evidence="3" type="ORF">SAMN04488503_0094</name>
</gene>
<evidence type="ECO:0000313" key="4">
    <source>
        <dbReference type="Proteomes" id="UP000198324"/>
    </source>
</evidence>
<proteinExistence type="predicted"/>
<evidence type="ECO:0000313" key="3">
    <source>
        <dbReference type="EMBL" id="SNS26905.1"/>
    </source>
</evidence>
<dbReference type="InterPro" id="IPR003779">
    <property type="entry name" value="CMD-like"/>
</dbReference>
<keyword evidence="1" id="KW-0732">Signal</keyword>
<feature type="domain" description="Carboxymuconolactone decarboxylase-like" evidence="2">
    <location>
        <begin position="199"/>
        <end position="284"/>
    </location>
</feature>
<protein>
    <submittedName>
        <fullName evidence="3">4-carboxymuconolactone decarboxylase</fullName>
    </submittedName>
</protein>
<evidence type="ECO:0000256" key="1">
    <source>
        <dbReference type="SAM" id="SignalP"/>
    </source>
</evidence>
<keyword evidence="4" id="KW-1185">Reference proteome</keyword>
<feature type="chain" id="PRO_5012421372" evidence="1">
    <location>
        <begin position="25"/>
        <end position="293"/>
    </location>
</feature>
<sequence length="293" mass="31494">MLRRRTFLTMLTLLSLWTAPQATGAEELHPTGGAMEEKRMETGREQLERLNPRAEADLRAALDDIAPDMVEMVVAFGYADIYARPGLAAEDRQVATIAALTALGNAEPQLRFHMDGALNLGLSPQEVVEILYVSTVFAGFPAGLNALGCAREVFRQRGVRPAPPAPRTGDRRTRGLAALEATSTGAGKQVLDALADMAPDMAGFILDFSYGDVISRPVLSARRKEIAMCAAAMARGTMRPQLKVHARAGLNVGLTRQELVEVAMQMAAYAGFPASLNALSALREAFQEAQTAQ</sequence>
<evidence type="ECO:0000259" key="2">
    <source>
        <dbReference type="Pfam" id="PF02627"/>
    </source>
</evidence>
<dbReference type="Proteomes" id="UP000198324">
    <property type="component" value="Unassembled WGS sequence"/>
</dbReference>
<dbReference type="InterPro" id="IPR029032">
    <property type="entry name" value="AhpD-like"/>
</dbReference>
<dbReference type="PANTHER" id="PTHR33570">
    <property type="entry name" value="4-CARBOXYMUCONOLACTONE DECARBOXYLASE FAMILY PROTEIN"/>
    <property type="match status" value="1"/>
</dbReference>
<dbReference type="RefSeq" id="WP_327438400.1">
    <property type="nucleotide sequence ID" value="NZ_FZOC01000011.1"/>
</dbReference>
<dbReference type="InterPro" id="IPR052512">
    <property type="entry name" value="4CMD/NDH-1_regulator"/>
</dbReference>
<dbReference type="EMBL" id="FZOC01000011">
    <property type="protein sequence ID" value="SNS26905.1"/>
    <property type="molecule type" value="Genomic_DNA"/>
</dbReference>
<dbReference type="Gene3D" id="1.20.1290.10">
    <property type="entry name" value="AhpD-like"/>
    <property type="match status" value="2"/>
</dbReference>
<organism evidence="3 4">
    <name type="scientific">Humidesulfovibrio mexicanus</name>
    <dbReference type="NCBI Taxonomy" id="147047"/>
    <lineage>
        <taxon>Bacteria</taxon>
        <taxon>Pseudomonadati</taxon>
        <taxon>Thermodesulfobacteriota</taxon>
        <taxon>Desulfovibrionia</taxon>
        <taxon>Desulfovibrionales</taxon>
        <taxon>Desulfovibrionaceae</taxon>
        <taxon>Humidesulfovibrio</taxon>
    </lineage>
</organism>
<accession>A0A239D3B4</accession>